<proteinExistence type="predicted"/>
<evidence type="ECO:0000313" key="2">
    <source>
        <dbReference type="Proteomes" id="UP001279734"/>
    </source>
</evidence>
<accession>A0AAD3SNL2</accession>
<keyword evidence="2" id="KW-1185">Reference proteome</keyword>
<reference evidence="1" key="1">
    <citation type="submission" date="2023-05" db="EMBL/GenBank/DDBJ databases">
        <title>Nepenthes gracilis genome sequencing.</title>
        <authorList>
            <person name="Fukushima K."/>
        </authorList>
    </citation>
    <scope>NUCLEOTIDE SEQUENCE</scope>
    <source>
        <strain evidence="1">SING2019-196</strain>
    </source>
</reference>
<organism evidence="1 2">
    <name type="scientific">Nepenthes gracilis</name>
    <name type="common">Slender pitcher plant</name>
    <dbReference type="NCBI Taxonomy" id="150966"/>
    <lineage>
        <taxon>Eukaryota</taxon>
        <taxon>Viridiplantae</taxon>
        <taxon>Streptophyta</taxon>
        <taxon>Embryophyta</taxon>
        <taxon>Tracheophyta</taxon>
        <taxon>Spermatophyta</taxon>
        <taxon>Magnoliopsida</taxon>
        <taxon>eudicotyledons</taxon>
        <taxon>Gunneridae</taxon>
        <taxon>Pentapetalae</taxon>
        <taxon>Caryophyllales</taxon>
        <taxon>Nepenthaceae</taxon>
        <taxon>Nepenthes</taxon>
    </lineage>
</organism>
<gene>
    <name evidence="1" type="ORF">Nepgr_015628</name>
</gene>
<dbReference type="AlphaFoldDB" id="A0AAD3SNL2"/>
<name>A0AAD3SNL2_NEPGR</name>
<dbReference type="EMBL" id="BSYO01000013">
    <property type="protein sequence ID" value="GMH13787.1"/>
    <property type="molecule type" value="Genomic_DNA"/>
</dbReference>
<comment type="caution">
    <text evidence="1">The sequence shown here is derived from an EMBL/GenBank/DDBJ whole genome shotgun (WGS) entry which is preliminary data.</text>
</comment>
<dbReference type="Proteomes" id="UP001279734">
    <property type="component" value="Unassembled WGS sequence"/>
</dbReference>
<evidence type="ECO:0000313" key="1">
    <source>
        <dbReference type="EMBL" id="GMH13787.1"/>
    </source>
</evidence>
<sequence>MAFLRRATVPTAHQEFNTRKWKSIEATKNQERGRERERRRRRRRKVEGVARFFLPVLPSARTEYKCLVAEANAQDFLFHGVEGLEEEAKFEDPMVVPICIVRTTANHKAVIAVELFVLREVSFDHPIQIPSLPRLAECRHKNIEVSSVHFLRILRVLGCQQKRILLFSSFVHRRTMESEKGEEDRG</sequence>
<protein>
    <submittedName>
        <fullName evidence="1">Uncharacterized protein</fullName>
    </submittedName>
</protein>